<reference evidence="6" key="1">
    <citation type="submission" date="2022-05" db="EMBL/GenBank/DDBJ databases">
        <authorList>
            <person name="Pankratov T."/>
        </authorList>
    </citation>
    <scope>NUCLEOTIDE SEQUENCE</scope>
    <source>
        <strain evidence="6">BP6-180914</strain>
    </source>
</reference>
<dbReference type="GO" id="GO:0006865">
    <property type="term" value="P:amino acid transport"/>
    <property type="evidence" value="ECO:0007669"/>
    <property type="project" value="UniProtKB-KW"/>
</dbReference>
<feature type="domain" description="Leucine-binding protein" evidence="5">
    <location>
        <begin position="65"/>
        <end position="387"/>
    </location>
</feature>
<organism evidence="6 7">
    <name type="scientific">Lichenifustis flavocetrariae</name>
    <dbReference type="NCBI Taxonomy" id="2949735"/>
    <lineage>
        <taxon>Bacteria</taxon>
        <taxon>Pseudomonadati</taxon>
        <taxon>Pseudomonadota</taxon>
        <taxon>Alphaproteobacteria</taxon>
        <taxon>Hyphomicrobiales</taxon>
        <taxon>Lichenihabitantaceae</taxon>
        <taxon>Lichenifustis</taxon>
    </lineage>
</organism>
<dbReference type="InterPro" id="IPR028081">
    <property type="entry name" value="Leu-bd"/>
</dbReference>
<proteinExistence type="inferred from homology"/>
<sequence length="406" mass="41761">MATAKRLKTVGSALGFAAMLAGCSQIGVGGPPAGPNEAMMAAPLAPVQSKSLTPAASTSIGSGPTKVALILPLTQNGASSGVGTALRNAAELAYTESGSNDLTILVKDDRGTPDGARDATQAAVNEGAELILGPLFANSVREAARVAKGAGRPVIGYSTDTSAASNGVYLLSFLIENYVDRIVDYAAQQGKKSFAALVPENDYGNVALAEFQAAAAKRGVRVEAIERYTPGQSAAAVQRIAGDLPRIDALFIPEQADAMAGVAQALTANGIDSHKVQILGTGVWNDARVLKLPALQGAWFATPENTGFNAFAGRYRAKYGADPTRIATLAYDSVSLVAALTRTQGASRFNENILTNSSGFNGADGVFRFRPDGLNERGLAVLQINNGAATTVSPAPRTFSATASTQ</sequence>
<dbReference type="AlphaFoldDB" id="A0AA41YVY9"/>
<dbReference type="Pfam" id="PF13458">
    <property type="entry name" value="Peripla_BP_6"/>
    <property type="match status" value="1"/>
</dbReference>
<dbReference type="RefSeq" id="WP_282585946.1">
    <property type="nucleotide sequence ID" value="NZ_JAMOIM010000010.1"/>
</dbReference>
<dbReference type="InterPro" id="IPR051010">
    <property type="entry name" value="BCAA_transport"/>
</dbReference>
<evidence type="ECO:0000256" key="1">
    <source>
        <dbReference type="ARBA" id="ARBA00010062"/>
    </source>
</evidence>
<keyword evidence="2 4" id="KW-0732">Signal</keyword>
<accession>A0AA41YVY9</accession>
<dbReference type="InterPro" id="IPR028082">
    <property type="entry name" value="Peripla_BP_I"/>
</dbReference>
<keyword evidence="3" id="KW-0029">Amino-acid transport</keyword>
<feature type="signal peptide" evidence="4">
    <location>
        <begin position="1"/>
        <end position="26"/>
    </location>
</feature>
<dbReference type="Proteomes" id="UP001165667">
    <property type="component" value="Unassembled WGS sequence"/>
</dbReference>
<evidence type="ECO:0000313" key="7">
    <source>
        <dbReference type="Proteomes" id="UP001165667"/>
    </source>
</evidence>
<gene>
    <name evidence="6" type="ORF">M8523_16265</name>
</gene>
<dbReference type="PANTHER" id="PTHR30483:SF6">
    <property type="entry name" value="PERIPLASMIC BINDING PROTEIN OF ABC TRANSPORTER FOR NATURAL AMINO ACIDS"/>
    <property type="match status" value="1"/>
</dbReference>
<dbReference type="EMBL" id="JAMOIM010000010">
    <property type="protein sequence ID" value="MCW6509576.1"/>
    <property type="molecule type" value="Genomic_DNA"/>
</dbReference>
<dbReference type="Gene3D" id="3.40.50.2300">
    <property type="match status" value="2"/>
</dbReference>
<keyword evidence="7" id="KW-1185">Reference proteome</keyword>
<evidence type="ECO:0000256" key="2">
    <source>
        <dbReference type="ARBA" id="ARBA00022729"/>
    </source>
</evidence>
<evidence type="ECO:0000313" key="6">
    <source>
        <dbReference type="EMBL" id="MCW6509576.1"/>
    </source>
</evidence>
<evidence type="ECO:0000256" key="4">
    <source>
        <dbReference type="SAM" id="SignalP"/>
    </source>
</evidence>
<comment type="caution">
    <text evidence="6">The sequence shown here is derived from an EMBL/GenBank/DDBJ whole genome shotgun (WGS) entry which is preliminary data.</text>
</comment>
<dbReference type="SUPFAM" id="SSF53822">
    <property type="entry name" value="Periplasmic binding protein-like I"/>
    <property type="match status" value="1"/>
</dbReference>
<dbReference type="CDD" id="cd06339">
    <property type="entry name" value="PBP1_YraM_LppC_lipoprotein-like"/>
    <property type="match status" value="1"/>
</dbReference>
<feature type="chain" id="PRO_5041218209" evidence="4">
    <location>
        <begin position="27"/>
        <end position="406"/>
    </location>
</feature>
<keyword evidence="3" id="KW-0813">Transport</keyword>
<dbReference type="PANTHER" id="PTHR30483">
    <property type="entry name" value="LEUCINE-SPECIFIC-BINDING PROTEIN"/>
    <property type="match status" value="1"/>
</dbReference>
<comment type="similarity">
    <text evidence="1">Belongs to the leucine-binding protein family.</text>
</comment>
<evidence type="ECO:0000259" key="5">
    <source>
        <dbReference type="Pfam" id="PF13458"/>
    </source>
</evidence>
<evidence type="ECO:0000256" key="3">
    <source>
        <dbReference type="ARBA" id="ARBA00022970"/>
    </source>
</evidence>
<name>A0AA41YVY9_9HYPH</name>
<protein>
    <submittedName>
        <fullName evidence="6">Penicillin-binding protein activator</fullName>
    </submittedName>
</protein>
<dbReference type="PROSITE" id="PS51257">
    <property type="entry name" value="PROKAR_LIPOPROTEIN"/>
    <property type="match status" value="1"/>
</dbReference>